<evidence type="ECO:0000256" key="1">
    <source>
        <dbReference type="SAM" id="MobiDB-lite"/>
    </source>
</evidence>
<reference evidence="2" key="1">
    <citation type="submission" date="2021-01" db="EMBL/GenBank/DDBJ databases">
        <title>A chromosome-scale assembly of European eel, Anguilla anguilla.</title>
        <authorList>
            <person name="Henkel C."/>
            <person name="Jong-Raadsen S.A."/>
            <person name="Dufour S."/>
            <person name="Weltzien F.-A."/>
            <person name="Palstra A.P."/>
            <person name="Pelster B."/>
            <person name="Spaink H.P."/>
            <person name="Van Den Thillart G.E."/>
            <person name="Jansen H."/>
            <person name="Zahm M."/>
            <person name="Klopp C."/>
            <person name="Cedric C."/>
            <person name="Louis A."/>
            <person name="Berthelot C."/>
            <person name="Parey E."/>
            <person name="Roest Crollius H."/>
            <person name="Montfort J."/>
            <person name="Robinson-Rechavi M."/>
            <person name="Bucao C."/>
            <person name="Bouchez O."/>
            <person name="Gislard M."/>
            <person name="Lluch J."/>
            <person name="Milhes M."/>
            <person name="Lampietro C."/>
            <person name="Lopez Roques C."/>
            <person name="Donnadieu C."/>
            <person name="Braasch I."/>
            <person name="Desvignes T."/>
            <person name="Postlethwait J."/>
            <person name="Bobe J."/>
            <person name="Guiguen Y."/>
            <person name="Dirks R."/>
        </authorList>
    </citation>
    <scope>NUCLEOTIDE SEQUENCE</scope>
    <source>
        <strain evidence="2">Tag_6206</strain>
        <tissue evidence="2">Liver</tissue>
    </source>
</reference>
<evidence type="ECO:0000313" key="2">
    <source>
        <dbReference type="EMBL" id="KAG5853473.1"/>
    </source>
</evidence>
<feature type="compositionally biased region" description="Polar residues" evidence="1">
    <location>
        <begin position="53"/>
        <end position="71"/>
    </location>
</feature>
<keyword evidence="3" id="KW-1185">Reference proteome</keyword>
<name>A0A9D3MSX6_ANGAN</name>
<feature type="region of interest" description="Disordered" evidence="1">
    <location>
        <begin position="30"/>
        <end position="117"/>
    </location>
</feature>
<sequence>MTAGSQQDGGITVKPPLRNVFVLAPATTRRMASGAPERPAGQVRVRDEEETVTTKSVQIVQASETTATRSGAPSRPEPWTWARPHTTPGRAQPQLRGQRGPDDGGGGQPGVRRRWSG</sequence>
<proteinExistence type="predicted"/>
<dbReference type="AlphaFoldDB" id="A0A9D3MSX6"/>
<evidence type="ECO:0000313" key="3">
    <source>
        <dbReference type="Proteomes" id="UP001044222"/>
    </source>
</evidence>
<protein>
    <submittedName>
        <fullName evidence="2">Uncharacterized protein</fullName>
    </submittedName>
</protein>
<comment type="caution">
    <text evidence="2">The sequence shown here is derived from an EMBL/GenBank/DDBJ whole genome shotgun (WGS) entry which is preliminary data.</text>
</comment>
<dbReference type="EMBL" id="JAFIRN010000003">
    <property type="protein sequence ID" value="KAG5853473.1"/>
    <property type="molecule type" value="Genomic_DNA"/>
</dbReference>
<organism evidence="2 3">
    <name type="scientific">Anguilla anguilla</name>
    <name type="common">European freshwater eel</name>
    <name type="synonym">Muraena anguilla</name>
    <dbReference type="NCBI Taxonomy" id="7936"/>
    <lineage>
        <taxon>Eukaryota</taxon>
        <taxon>Metazoa</taxon>
        <taxon>Chordata</taxon>
        <taxon>Craniata</taxon>
        <taxon>Vertebrata</taxon>
        <taxon>Euteleostomi</taxon>
        <taxon>Actinopterygii</taxon>
        <taxon>Neopterygii</taxon>
        <taxon>Teleostei</taxon>
        <taxon>Anguilliformes</taxon>
        <taxon>Anguillidae</taxon>
        <taxon>Anguilla</taxon>
    </lineage>
</organism>
<gene>
    <name evidence="2" type="ORF">ANANG_G00073830</name>
</gene>
<dbReference type="Proteomes" id="UP001044222">
    <property type="component" value="Unassembled WGS sequence"/>
</dbReference>
<accession>A0A9D3MSX6</accession>